<sequence>MSVDKNIIKVYYIELLNAGDVFGKFLVENLVDAKLLQSDPGSTNNPHVYQVTGSIASDSTQESIILGTGVISKKHNIKAFKECHIVRGKYTLEKIKTSFPNFDTSKIILGDPGLTFSMFVDDLKVPKKYEFGILLHYIDNNKLREHFSDSCLSQVLIIDIATDNLRDLAEKMLSCENIITSSLHGIIFSHSLEIPVIWVRLNKTQLPVDDIKFYDYLSALNIEQNNYLCNTLISKLNYHNLKNLRKLSADKNILNVKKNEIINTLIKVFNNDGYTIKNKFRNRIN</sequence>
<dbReference type="Pfam" id="PF04230">
    <property type="entry name" value="PS_pyruv_trans"/>
    <property type="match status" value="1"/>
</dbReference>
<reference evidence="2 3" key="1">
    <citation type="submission" date="2021-02" db="EMBL/GenBank/DDBJ databases">
        <title>Cotonvirus japonicus, which uses Golgi apparatus of host cells for its virion factory, phylogenetically links tailed tupanvirus and icosahedral mimivirus.</title>
        <authorList>
            <person name="Takahashi H."/>
            <person name="Fukaya S."/>
            <person name="Song C."/>
            <person name="Murata K."/>
            <person name="Takemura M."/>
        </authorList>
    </citation>
    <scope>NUCLEOTIDE SEQUENCE [LARGE SCALE GENOMIC DNA]</scope>
</reference>
<dbReference type="RefSeq" id="YP_010841808.1">
    <property type="nucleotide sequence ID" value="NC_079139.1"/>
</dbReference>
<keyword evidence="3" id="KW-1185">Reference proteome</keyword>
<dbReference type="EMBL" id="AP024483">
    <property type="protein sequence ID" value="BCS83200.1"/>
    <property type="molecule type" value="Genomic_DNA"/>
</dbReference>
<accession>A0ABM7NSQ2</accession>
<evidence type="ECO:0000313" key="3">
    <source>
        <dbReference type="Proteomes" id="UP001321479"/>
    </source>
</evidence>
<dbReference type="InterPro" id="IPR007345">
    <property type="entry name" value="Polysacch_pyruvyl_Trfase"/>
</dbReference>
<organism evidence="2 3">
    <name type="scientific">Cotonvirus japonicus</name>
    <dbReference type="NCBI Taxonomy" id="2811091"/>
    <lineage>
        <taxon>Viruses</taxon>
        <taxon>Varidnaviria</taxon>
        <taxon>Bamfordvirae</taxon>
        <taxon>Nucleocytoviricota</taxon>
        <taxon>Megaviricetes</taxon>
        <taxon>Imitervirales</taxon>
        <taxon>Mimiviridae</taxon>
        <taxon>Megamimivirinae</taxon>
        <taxon>Cotonvirus</taxon>
        <taxon>Cotonvirus japonicum</taxon>
    </lineage>
</organism>
<evidence type="ECO:0000259" key="1">
    <source>
        <dbReference type="Pfam" id="PF04230"/>
    </source>
</evidence>
<dbReference type="GeneID" id="80558405"/>
<evidence type="ECO:0000313" key="2">
    <source>
        <dbReference type="EMBL" id="BCS83200.1"/>
    </source>
</evidence>
<proteinExistence type="predicted"/>
<feature type="domain" description="Polysaccharide pyruvyl transferase" evidence="1">
    <location>
        <begin position="64"/>
        <end position="199"/>
    </location>
</feature>
<protein>
    <submittedName>
        <fullName evidence="2">Glycosyltransferase family protein</fullName>
    </submittedName>
</protein>
<dbReference type="Proteomes" id="UP001321479">
    <property type="component" value="Segment"/>
</dbReference>
<name>A0ABM7NSQ2_9VIRU</name>